<dbReference type="InterPro" id="IPR040446">
    <property type="entry name" value="RRP7"/>
</dbReference>
<accession>A0A8I5NHK2</accession>
<organism evidence="1 2">
    <name type="scientific">Papio anubis</name>
    <name type="common">Olive baboon</name>
    <dbReference type="NCBI Taxonomy" id="9555"/>
    <lineage>
        <taxon>Eukaryota</taxon>
        <taxon>Metazoa</taxon>
        <taxon>Chordata</taxon>
        <taxon>Craniata</taxon>
        <taxon>Vertebrata</taxon>
        <taxon>Euteleostomi</taxon>
        <taxon>Mammalia</taxon>
        <taxon>Eutheria</taxon>
        <taxon>Euarchontoglires</taxon>
        <taxon>Primates</taxon>
        <taxon>Haplorrhini</taxon>
        <taxon>Catarrhini</taxon>
        <taxon>Cercopithecidae</taxon>
        <taxon>Cercopithecinae</taxon>
        <taxon>Papio</taxon>
    </lineage>
</organism>
<dbReference type="Proteomes" id="UP000028761">
    <property type="component" value="Chromosome 16"/>
</dbReference>
<dbReference type="Ensembl" id="ENSPANT00000078812.1">
    <property type="protein sequence ID" value="ENSPANP00000056951.1"/>
    <property type="gene ID" value="ENSPANG00000043435.1"/>
</dbReference>
<evidence type="ECO:0000313" key="1">
    <source>
        <dbReference type="Ensembl" id="ENSPANP00000056951.1"/>
    </source>
</evidence>
<protein>
    <submittedName>
        <fullName evidence="1">Uncharacterized protein</fullName>
    </submittedName>
</protein>
<reference evidence="1" key="2">
    <citation type="submission" date="2025-08" db="UniProtKB">
        <authorList>
            <consortium name="Ensembl"/>
        </authorList>
    </citation>
    <scope>IDENTIFICATION</scope>
</reference>
<name>A0A8I5NHK2_PAPAN</name>
<dbReference type="GO" id="GO:0032545">
    <property type="term" value="C:CURI complex"/>
    <property type="evidence" value="ECO:0007669"/>
    <property type="project" value="TreeGrafter"/>
</dbReference>
<dbReference type="PANTHER" id="PTHR13191:SF0">
    <property type="entry name" value="RIBOSOMAL RNA-PROCESSING PROTEIN 7 HOMOLOG A-RELATED"/>
    <property type="match status" value="1"/>
</dbReference>
<reference evidence="1 2" key="1">
    <citation type="submission" date="2012-03" db="EMBL/GenBank/DDBJ databases">
        <title>Whole Genome Assembly of Papio anubis.</title>
        <authorList>
            <person name="Liu Y.L."/>
            <person name="Abraham K.A."/>
            <person name="Akbar H.A."/>
            <person name="Ali S.A."/>
            <person name="Anosike U.A."/>
            <person name="Aqrawi P.A."/>
            <person name="Arias F.A."/>
            <person name="Attaway T.A."/>
            <person name="Awwad R.A."/>
            <person name="Babu C.B."/>
            <person name="Bandaranaike D.B."/>
            <person name="Battles P.B."/>
            <person name="Bell A.B."/>
            <person name="Beltran B.B."/>
            <person name="Berhane-Mersha D.B."/>
            <person name="Bess C.B."/>
            <person name="Bickham C.B."/>
            <person name="Bolden T.B."/>
            <person name="Carter K.C."/>
            <person name="Chau D.C."/>
            <person name="Chavez A.C."/>
            <person name="Clerc-Blankenburg K.C."/>
            <person name="Coyle M.C."/>
            <person name="Dao M.D."/>
            <person name="Davila M.L.D."/>
            <person name="Davy-Carroll L.D."/>
            <person name="Denson S.D."/>
            <person name="Dinh H.D."/>
            <person name="Fernandez S.F."/>
            <person name="Fernando P.F."/>
            <person name="Forbes L.F."/>
            <person name="Francis C.F."/>
            <person name="Francisco L.F."/>
            <person name="Fu Q.F."/>
            <person name="Garcia-Iii R.G."/>
            <person name="Garrett T.G."/>
            <person name="Gross S.G."/>
            <person name="Gubbala S.G."/>
            <person name="Hirani K.H."/>
            <person name="Hogues M.H."/>
            <person name="Hollins B.H."/>
            <person name="Jackson L.J."/>
            <person name="Javaid M.J."/>
            <person name="Jhangiani S.J."/>
            <person name="Johnson A.J."/>
            <person name="Johnson B.J."/>
            <person name="Jones J.J."/>
            <person name="Joshi V.J."/>
            <person name="Kalu J.K."/>
            <person name="Khan N.K."/>
            <person name="Korchina V.K."/>
            <person name="Kovar C.K."/>
            <person name="Lago L.L."/>
            <person name="Lara F.L."/>
            <person name="Le T.-K.L."/>
            <person name="Lee S.L."/>
            <person name="Legall-Iii F.L."/>
            <person name="Lemon S.L."/>
            <person name="Liu J.L."/>
            <person name="Liu Y.-S.L."/>
            <person name="Liyanage D.L."/>
            <person name="Lopez J.L."/>
            <person name="Lorensuhewa L.L."/>
            <person name="Mata R.M."/>
            <person name="Mathew T.M."/>
            <person name="Mercado C.M."/>
            <person name="Mercado I.M."/>
            <person name="Morales K.M."/>
            <person name="Morgan M.M."/>
            <person name="Munidasa M.M."/>
            <person name="Ngo D.N."/>
            <person name="Nguyen L.N."/>
            <person name="Nguyen T.N."/>
            <person name="Nguyen N.N."/>
            <person name="Obregon M.O."/>
            <person name="Okwuonu G.O."/>
            <person name="Ongeri F.O."/>
            <person name="Onwere C.O."/>
            <person name="Osifeso I.O."/>
            <person name="Parra A.P."/>
            <person name="Patil S.P."/>
            <person name="Perez A.P."/>
            <person name="Perez Y.P."/>
            <person name="Pham C.P."/>
            <person name="Pu L.-L.P."/>
            <person name="Puazo M.P."/>
            <person name="Quiroz J.Q."/>
            <person name="Rouhana J.R."/>
            <person name="Ruiz M.R."/>
            <person name="Ruiz S.-J.R."/>
            <person name="Saada N.S."/>
            <person name="Santibanez J.S."/>
            <person name="Scheel M.S."/>
            <person name="Schneider B.S."/>
            <person name="Simmons D.S."/>
            <person name="Sisson I.S."/>
            <person name="Tang L.-Y.T."/>
            <person name="Thornton R.T."/>
            <person name="Tisius J.T."/>
            <person name="Toledanes G.T."/>
            <person name="Trejos Z.T."/>
            <person name="Usmani K.U."/>
            <person name="Varghese R.V."/>
            <person name="Vattathil S.V."/>
            <person name="Vee V.V."/>
            <person name="Walker D.W."/>
            <person name="Weissenberger G.W."/>
            <person name="White C.W."/>
            <person name="Williams A.W."/>
            <person name="Woodworth J.W."/>
            <person name="Wright R.W."/>
            <person name="Zhu Y.Z."/>
            <person name="Han Y.H."/>
            <person name="Newsham I.N."/>
            <person name="Nazareth L.N."/>
            <person name="Worley K.W."/>
            <person name="Muzny D.M."/>
            <person name="Rogers J.R."/>
            <person name="Gibbs R.G."/>
        </authorList>
    </citation>
    <scope>NUCLEOTIDE SEQUENCE [LARGE SCALE GENOMIC DNA]</scope>
</reference>
<dbReference type="AlphaFoldDB" id="A0A8I5NHK2"/>
<dbReference type="GO" id="GO:0000028">
    <property type="term" value="P:ribosomal small subunit assembly"/>
    <property type="evidence" value="ECO:0007669"/>
    <property type="project" value="TreeGrafter"/>
</dbReference>
<evidence type="ECO:0000313" key="2">
    <source>
        <dbReference type="Proteomes" id="UP000028761"/>
    </source>
</evidence>
<reference evidence="1" key="3">
    <citation type="submission" date="2025-09" db="UniProtKB">
        <authorList>
            <consortium name="Ensembl"/>
        </authorList>
    </citation>
    <scope>IDENTIFICATION</scope>
</reference>
<dbReference type="GO" id="GO:0034456">
    <property type="term" value="C:UTP-C complex"/>
    <property type="evidence" value="ECO:0007669"/>
    <property type="project" value="TreeGrafter"/>
</dbReference>
<proteinExistence type="predicted"/>
<dbReference type="PANTHER" id="PTHR13191">
    <property type="entry name" value="RIBOSOMAL RNA PROCESSING PROTEIN 7-RELATED"/>
    <property type="match status" value="1"/>
</dbReference>
<keyword evidence="2" id="KW-1185">Reference proteome</keyword>
<dbReference type="GO" id="GO:0006364">
    <property type="term" value="P:rRNA processing"/>
    <property type="evidence" value="ECO:0007669"/>
    <property type="project" value="TreeGrafter"/>
</dbReference>
<sequence>GRAWRPCARHAEAPPASDICLSLQGFQVAYVVFQKPSGVSAALALKGPLLVSTESHPVKSGIHKWISDYADSMPDPEALRVEVDTFMEAHDQKIAEVEAPQGWPSTASPVWLWEGGAPEGGRWRPVLSHSVGRLPFPTGS</sequence>